<proteinExistence type="predicted"/>
<keyword evidence="4" id="KW-0675">Receptor</keyword>
<dbReference type="Gene3D" id="2.40.170.20">
    <property type="entry name" value="TonB-dependent receptor, beta-barrel domain"/>
    <property type="match status" value="1"/>
</dbReference>
<dbReference type="PANTHER" id="PTHR47234">
    <property type="match status" value="1"/>
</dbReference>
<keyword evidence="5" id="KW-1185">Reference proteome</keyword>
<dbReference type="PANTHER" id="PTHR47234:SF1">
    <property type="entry name" value="TONB-DEPENDENT RECEPTOR"/>
    <property type="match status" value="1"/>
</dbReference>
<accession>A0A9X1DGG1</accession>
<evidence type="ECO:0000313" key="5">
    <source>
        <dbReference type="Proteomes" id="UP001138757"/>
    </source>
</evidence>
<gene>
    <name evidence="4" type="ORF">KK488_20875</name>
</gene>
<evidence type="ECO:0000256" key="3">
    <source>
        <dbReference type="ARBA" id="ARBA00023237"/>
    </source>
</evidence>
<dbReference type="SUPFAM" id="SSF56935">
    <property type="entry name" value="Porins"/>
    <property type="match status" value="1"/>
</dbReference>
<protein>
    <submittedName>
        <fullName evidence="4">TonB-dependent receptor</fullName>
    </submittedName>
</protein>
<dbReference type="Proteomes" id="UP001138757">
    <property type="component" value="Unassembled WGS sequence"/>
</dbReference>
<keyword evidence="2" id="KW-0472">Membrane</keyword>
<dbReference type="AlphaFoldDB" id="A0A9X1DGG1"/>
<name>A0A9X1DGG1_9SPHN</name>
<comment type="caution">
    <text evidence="4">The sequence shown here is derived from an EMBL/GenBank/DDBJ whole genome shotgun (WGS) entry which is preliminary data.</text>
</comment>
<evidence type="ECO:0000256" key="1">
    <source>
        <dbReference type="ARBA" id="ARBA00004442"/>
    </source>
</evidence>
<dbReference type="EMBL" id="JAHGAW010000018">
    <property type="protein sequence ID" value="MBT2189413.1"/>
    <property type="molecule type" value="Genomic_DNA"/>
</dbReference>
<sequence>MVPVSVCRSANEGPFDPAKVFAILSANIQNSARQEIHGVDLAASYSFDAGDDHFDLSAAASYLKSKRQLIDGMPTVQNAGIIFNPPNWRGQGGGTWTRGNASFSTFATYVGGTTDNRLTPFVNVGSFFSVDAVAQIKSSAPSGLFKDVGFTLSVANLFNRKPSAIRTSSPTDPAFDSTNYPTIGRFVSFSISKSL</sequence>
<comment type="subcellular location">
    <subcellularLocation>
        <location evidence="1">Cell outer membrane</location>
    </subcellularLocation>
</comment>
<reference evidence="4" key="1">
    <citation type="submission" date="2021-05" db="EMBL/GenBank/DDBJ databases">
        <title>Genome of Sphingobium sp. strain.</title>
        <authorList>
            <person name="Fan R."/>
        </authorList>
    </citation>
    <scope>NUCLEOTIDE SEQUENCE</scope>
    <source>
        <strain evidence="4">H33</strain>
    </source>
</reference>
<evidence type="ECO:0000313" key="4">
    <source>
        <dbReference type="EMBL" id="MBT2189413.1"/>
    </source>
</evidence>
<keyword evidence="3" id="KW-0998">Cell outer membrane</keyword>
<evidence type="ECO:0000256" key="2">
    <source>
        <dbReference type="ARBA" id="ARBA00023136"/>
    </source>
</evidence>
<dbReference type="InterPro" id="IPR036942">
    <property type="entry name" value="Beta-barrel_TonB_sf"/>
</dbReference>
<dbReference type="GO" id="GO:0009279">
    <property type="term" value="C:cell outer membrane"/>
    <property type="evidence" value="ECO:0007669"/>
    <property type="project" value="UniProtKB-SubCell"/>
</dbReference>
<organism evidence="4 5">
    <name type="scientific">Sphingobium nicotianae</name>
    <dbReference type="NCBI Taxonomy" id="2782607"/>
    <lineage>
        <taxon>Bacteria</taxon>
        <taxon>Pseudomonadati</taxon>
        <taxon>Pseudomonadota</taxon>
        <taxon>Alphaproteobacteria</taxon>
        <taxon>Sphingomonadales</taxon>
        <taxon>Sphingomonadaceae</taxon>
        <taxon>Sphingobium</taxon>
    </lineage>
</organism>